<dbReference type="InterPro" id="IPR023210">
    <property type="entry name" value="NADP_OxRdtase_dom"/>
</dbReference>
<evidence type="ECO:0000259" key="2">
    <source>
        <dbReference type="Pfam" id="PF00248"/>
    </source>
</evidence>
<dbReference type="Pfam" id="PF00248">
    <property type="entry name" value="Aldo_ket_red"/>
    <property type="match status" value="1"/>
</dbReference>
<reference evidence="3 4" key="1">
    <citation type="journal article" date="2024" name="Commun. Biol.">
        <title>Comparative genomic analysis of thermophilic fungi reveals convergent evolutionary adaptations and gene losses.</title>
        <authorList>
            <person name="Steindorff A.S."/>
            <person name="Aguilar-Pontes M.V."/>
            <person name="Robinson A.J."/>
            <person name="Andreopoulos B."/>
            <person name="LaButti K."/>
            <person name="Kuo A."/>
            <person name="Mondo S."/>
            <person name="Riley R."/>
            <person name="Otillar R."/>
            <person name="Haridas S."/>
            <person name="Lipzen A."/>
            <person name="Grimwood J."/>
            <person name="Schmutz J."/>
            <person name="Clum A."/>
            <person name="Reid I.D."/>
            <person name="Moisan M.C."/>
            <person name="Butler G."/>
            <person name="Nguyen T.T.M."/>
            <person name="Dewar K."/>
            <person name="Conant G."/>
            <person name="Drula E."/>
            <person name="Henrissat B."/>
            <person name="Hansel C."/>
            <person name="Singer S."/>
            <person name="Hutchinson M.I."/>
            <person name="de Vries R.P."/>
            <person name="Natvig D.O."/>
            <person name="Powell A.J."/>
            <person name="Tsang A."/>
            <person name="Grigoriev I.V."/>
        </authorList>
    </citation>
    <scope>NUCLEOTIDE SEQUENCE [LARGE SCALE GENOMIC DNA]</scope>
    <source>
        <strain evidence="3 4">CBS 494.80</strain>
    </source>
</reference>
<comment type="caution">
    <text evidence="3">The sequence shown here is derived from an EMBL/GenBank/DDBJ whole genome shotgun (WGS) entry which is preliminary data.</text>
</comment>
<proteinExistence type="predicted"/>
<dbReference type="PANTHER" id="PTHR43147">
    <property type="entry name" value="PROTEIN TAS"/>
    <property type="match status" value="1"/>
</dbReference>
<sequence>MSVSTSKTGNASKGKAKAAHVNMMTDTVIANLPPDALRGIVRGLLGFEQNLTSHFHDLAAKYLIATKPSIPPSDLFLKTKASLVPTTAFLESQSRVRCLMGCGFGFQSIETLTNVVRELWSRFGENITVDDELTRTIASIDGDIVQAVTAVQKELLTVSGLRAMTESEKVIIDSLTKTLNSWSSTNPEEELRFAFARGSNRLTEFEGGGSVPQHKKQIQAHCLATKSHISETVQLGSLNVPRMFAGLWQFSSPAWGTASRAQINSDFRKHFDAGFTAYDMADHYGDAEVTFGQFRSAHPDGNEISCATKLCVFGSVVVTPAFIDTNVNQRAANVEADSIELLQFHWQDYDDHQYIQAAKLIADHPKVHNLGLCNFDTQRMDELVEAGVKVVSNQVQFSLIDLRPTFKMAASCKKHNIKLLTYGSLCGGFLADKWLNVPAPNLFDKNMTPSHRKYFEMIEVWGGWVLFQELLTVLSTIGRKYSTSISTTAVRWVLDHDYVGAVIIGARMGISEHVKENLEVFTFKLDEEDQAAIHKVLDKCKAKDALLDSKSEIRQVKSKLIITIPKMKDDSFELYDLKVEVVCPPGERILCGAKEGDYFTLQGEMLYLPPGQGISIYSLSAVLPLLAAKQRKTHKHDWISSDGLVACPDPNCKSVLKITRTGLRTFSHAETTVVGLEGNV</sequence>
<evidence type="ECO:0000313" key="3">
    <source>
        <dbReference type="EMBL" id="KAL2059883.1"/>
    </source>
</evidence>
<dbReference type="NCBIfam" id="TIGR04076">
    <property type="entry name" value="TIGR04076 family protein"/>
    <property type="match status" value="1"/>
</dbReference>
<accession>A0ABR4BQ98</accession>
<dbReference type="Proteomes" id="UP001595075">
    <property type="component" value="Unassembled WGS sequence"/>
</dbReference>
<name>A0ABR4BQ98_9HELO</name>
<dbReference type="InterPro" id="IPR036812">
    <property type="entry name" value="NAD(P)_OxRdtase_dom_sf"/>
</dbReference>
<keyword evidence="1" id="KW-0560">Oxidoreductase</keyword>
<feature type="domain" description="NADP-dependent oxidoreductase" evidence="2">
    <location>
        <begin position="243"/>
        <end position="537"/>
    </location>
</feature>
<protein>
    <recommendedName>
        <fullName evidence="2">NADP-dependent oxidoreductase domain-containing protein</fullName>
    </recommendedName>
</protein>
<dbReference type="CDD" id="cd19101">
    <property type="entry name" value="AKR_unchar"/>
    <property type="match status" value="1"/>
</dbReference>
<evidence type="ECO:0000313" key="4">
    <source>
        <dbReference type="Proteomes" id="UP001595075"/>
    </source>
</evidence>
<dbReference type="SUPFAM" id="SSF51430">
    <property type="entry name" value="NAD(P)-linked oxidoreductase"/>
    <property type="match status" value="1"/>
</dbReference>
<dbReference type="PANTHER" id="PTHR43147:SF2">
    <property type="entry name" value="NADP-DEPENDENT OXIDOREDUCTASE DOMAIN-CONTAINING PROTEIN"/>
    <property type="match status" value="1"/>
</dbReference>
<keyword evidence="4" id="KW-1185">Reference proteome</keyword>
<dbReference type="InterPro" id="IPR023811">
    <property type="entry name" value="CHP04076"/>
</dbReference>
<evidence type="ECO:0000256" key="1">
    <source>
        <dbReference type="ARBA" id="ARBA00023002"/>
    </source>
</evidence>
<organism evidence="3 4">
    <name type="scientific">Oculimacula yallundae</name>
    <dbReference type="NCBI Taxonomy" id="86028"/>
    <lineage>
        <taxon>Eukaryota</taxon>
        <taxon>Fungi</taxon>
        <taxon>Dikarya</taxon>
        <taxon>Ascomycota</taxon>
        <taxon>Pezizomycotina</taxon>
        <taxon>Leotiomycetes</taxon>
        <taxon>Helotiales</taxon>
        <taxon>Ploettnerulaceae</taxon>
        <taxon>Oculimacula</taxon>
    </lineage>
</organism>
<dbReference type="EMBL" id="JAZHXI010000025">
    <property type="protein sequence ID" value="KAL2059883.1"/>
    <property type="molecule type" value="Genomic_DNA"/>
</dbReference>
<dbReference type="Gene3D" id="3.20.20.100">
    <property type="entry name" value="NADP-dependent oxidoreductase domain"/>
    <property type="match status" value="1"/>
</dbReference>
<gene>
    <name evidence="3" type="ORF">VTL71DRAFT_10038</name>
</gene>